<sequence>MKPQLMPSTIMAAVARDVGDLSYWEPVAEGEESQAFAIRFGGGEYILRVNRSADGFRKDEYCYRHFASADLPIPEIVSIGSIDNENAYCISERSPGLTLQDMNRSDVSSVAVPVMKVLETMASEDVAGIEGFGPFNECGIGRFGEWRDFLMSITDTRCYDWEALQSMLGERQIDAYIQVLSALAAQCPEMRRLVHGDFGSNNVLSHGGQITGVIDWSEAMIGDPLYDIANIFFWRTWLECMEVQAQYIENNHRDIMRQSEILRCYQLRIGLDVIYSSAMDRDEVVFEWAMERCDEIVRLS</sequence>
<dbReference type="InterPro" id="IPR011009">
    <property type="entry name" value="Kinase-like_dom_sf"/>
</dbReference>
<dbReference type="PANTHER" id="PTHR21310">
    <property type="entry name" value="AMINOGLYCOSIDE PHOSPHOTRANSFERASE-RELATED-RELATED"/>
    <property type="match status" value="1"/>
</dbReference>
<keyword evidence="3" id="KW-1185">Reference proteome</keyword>
<feature type="domain" description="Aminoglycoside phosphotransferase" evidence="1">
    <location>
        <begin position="25"/>
        <end position="246"/>
    </location>
</feature>
<organism evidence="2 3">
    <name type="scientific">Paenibacillus lignilyticus</name>
    <dbReference type="NCBI Taxonomy" id="1172615"/>
    <lineage>
        <taxon>Bacteria</taxon>
        <taxon>Bacillati</taxon>
        <taxon>Bacillota</taxon>
        <taxon>Bacilli</taxon>
        <taxon>Bacillales</taxon>
        <taxon>Paenibacillaceae</taxon>
        <taxon>Paenibacillus</taxon>
    </lineage>
</organism>
<proteinExistence type="predicted"/>
<dbReference type="SUPFAM" id="SSF56112">
    <property type="entry name" value="Protein kinase-like (PK-like)"/>
    <property type="match status" value="1"/>
</dbReference>
<reference evidence="2 3" key="1">
    <citation type="submission" date="2021-04" db="EMBL/GenBank/DDBJ databases">
        <title>Paenibacillus sp. DLE-14 whole genome sequence.</title>
        <authorList>
            <person name="Ham Y.J."/>
        </authorList>
    </citation>
    <scope>NUCLEOTIDE SEQUENCE [LARGE SCALE GENOMIC DNA]</scope>
    <source>
        <strain evidence="2 3">DLE-14</strain>
    </source>
</reference>
<dbReference type="RefSeq" id="WP_210657982.1">
    <property type="nucleotide sequence ID" value="NZ_JAGKSP010000003.1"/>
</dbReference>
<protein>
    <submittedName>
        <fullName evidence="2">Aminoglycoside phosphotransferase family protein</fullName>
    </submittedName>
</protein>
<accession>A0ABS5CAX6</accession>
<dbReference type="InterPro" id="IPR002575">
    <property type="entry name" value="Aminoglycoside_PTrfase"/>
</dbReference>
<evidence type="ECO:0000259" key="1">
    <source>
        <dbReference type="Pfam" id="PF01636"/>
    </source>
</evidence>
<dbReference type="InterPro" id="IPR051678">
    <property type="entry name" value="AGP_Transferase"/>
</dbReference>
<comment type="caution">
    <text evidence="2">The sequence shown here is derived from an EMBL/GenBank/DDBJ whole genome shotgun (WGS) entry which is preliminary data.</text>
</comment>
<dbReference type="Proteomes" id="UP000673394">
    <property type="component" value="Unassembled WGS sequence"/>
</dbReference>
<evidence type="ECO:0000313" key="2">
    <source>
        <dbReference type="EMBL" id="MBP3963126.1"/>
    </source>
</evidence>
<evidence type="ECO:0000313" key="3">
    <source>
        <dbReference type="Proteomes" id="UP000673394"/>
    </source>
</evidence>
<name>A0ABS5CAX6_9BACL</name>
<dbReference type="Gene3D" id="3.90.1200.10">
    <property type="match status" value="1"/>
</dbReference>
<gene>
    <name evidence="2" type="ORF">I8J30_10485</name>
</gene>
<dbReference type="EMBL" id="JAGKSP010000003">
    <property type="protein sequence ID" value="MBP3963126.1"/>
    <property type="molecule type" value="Genomic_DNA"/>
</dbReference>
<dbReference type="Gene3D" id="3.30.200.150">
    <property type="match status" value="1"/>
</dbReference>
<dbReference type="Pfam" id="PF01636">
    <property type="entry name" value="APH"/>
    <property type="match status" value="1"/>
</dbReference>